<evidence type="ECO:0000256" key="2">
    <source>
        <dbReference type="ARBA" id="ARBA00003213"/>
    </source>
</evidence>
<accession>D1CC00</accession>
<comment type="catalytic activity">
    <reaction evidence="9 10 11">
        <text>adenosine(37) in tRNA + dimethylallyl diphosphate = N(6)-dimethylallyladenosine(37) in tRNA + diphosphate</text>
        <dbReference type="Rhea" id="RHEA:26482"/>
        <dbReference type="Rhea" id="RHEA-COMP:10162"/>
        <dbReference type="Rhea" id="RHEA-COMP:10375"/>
        <dbReference type="ChEBI" id="CHEBI:33019"/>
        <dbReference type="ChEBI" id="CHEBI:57623"/>
        <dbReference type="ChEBI" id="CHEBI:74411"/>
        <dbReference type="ChEBI" id="CHEBI:74415"/>
        <dbReference type="EC" id="2.5.1.75"/>
    </reaction>
</comment>
<comment type="subunit">
    <text evidence="10">Monomer.</text>
</comment>
<evidence type="ECO:0000256" key="11">
    <source>
        <dbReference type="RuleBase" id="RU003783"/>
    </source>
</evidence>
<evidence type="ECO:0000256" key="3">
    <source>
        <dbReference type="ARBA" id="ARBA00005842"/>
    </source>
</evidence>
<dbReference type="InterPro" id="IPR018022">
    <property type="entry name" value="IPT"/>
</dbReference>
<dbReference type="InterPro" id="IPR039657">
    <property type="entry name" value="Dimethylallyltransferase"/>
</dbReference>
<keyword evidence="15" id="KW-1185">Reference proteome</keyword>
<dbReference type="eggNOG" id="COG0324">
    <property type="taxonomic scope" value="Bacteria"/>
</dbReference>
<evidence type="ECO:0000256" key="1">
    <source>
        <dbReference type="ARBA" id="ARBA00001946"/>
    </source>
</evidence>
<evidence type="ECO:0000256" key="4">
    <source>
        <dbReference type="ARBA" id="ARBA00022679"/>
    </source>
</evidence>
<dbReference type="GO" id="GO:0005524">
    <property type="term" value="F:ATP binding"/>
    <property type="evidence" value="ECO:0007669"/>
    <property type="project" value="UniProtKB-UniRule"/>
</dbReference>
<evidence type="ECO:0000256" key="9">
    <source>
        <dbReference type="ARBA" id="ARBA00049563"/>
    </source>
</evidence>
<dbReference type="InterPro" id="IPR027417">
    <property type="entry name" value="P-loop_NTPase"/>
</dbReference>
<dbReference type="PANTHER" id="PTHR11088:SF60">
    <property type="entry name" value="TRNA DIMETHYLALLYLTRANSFERASE"/>
    <property type="match status" value="1"/>
</dbReference>
<keyword evidence="5 10" id="KW-0819">tRNA processing</keyword>
<dbReference type="Proteomes" id="UP000000323">
    <property type="component" value="Chromosome 1"/>
</dbReference>
<keyword evidence="8 10" id="KW-0460">Magnesium</keyword>
<dbReference type="AlphaFoldDB" id="D1CC00"/>
<evidence type="ECO:0000256" key="10">
    <source>
        <dbReference type="HAMAP-Rule" id="MF_00185"/>
    </source>
</evidence>
<feature type="binding site" evidence="10">
    <location>
        <begin position="18"/>
        <end position="25"/>
    </location>
    <ligand>
        <name>ATP</name>
        <dbReference type="ChEBI" id="CHEBI:30616"/>
    </ligand>
</feature>
<reference evidence="15" key="1">
    <citation type="journal article" date="2010" name="Stand. Genomic Sci.">
        <title>Complete genome sequence of 'Thermobaculum terrenum' type strain (YNP1).</title>
        <authorList>
            <person name="Kiss H."/>
            <person name="Cleland D."/>
            <person name="Lapidus A."/>
            <person name="Lucas S."/>
            <person name="Glavina Del Rio T."/>
            <person name="Nolan M."/>
            <person name="Tice H."/>
            <person name="Han C."/>
            <person name="Goodwin L."/>
            <person name="Pitluck S."/>
            <person name="Liolios K."/>
            <person name="Ivanova N."/>
            <person name="Mavromatis K."/>
            <person name="Ovchinnikova G."/>
            <person name="Pati A."/>
            <person name="Chen A."/>
            <person name="Palaniappan K."/>
            <person name="Land M."/>
            <person name="Hauser L."/>
            <person name="Chang Y."/>
            <person name="Jeffries C."/>
            <person name="Lu M."/>
            <person name="Brettin T."/>
            <person name="Detter J."/>
            <person name="Goker M."/>
            <person name="Tindall B."/>
            <person name="Beck B."/>
            <person name="McDermott T."/>
            <person name="Woyke T."/>
            <person name="Bristow J."/>
            <person name="Eisen J."/>
            <person name="Markowitz V."/>
            <person name="Hugenholtz P."/>
            <person name="Kyrpides N."/>
            <person name="Klenk H."/>
            <person name="Cheng J."/>
        </authorList>
    </citation>
    <scope>NUCLEOTIDE SEQUENCE [LARGE SCALE GENOMIC DNA]</scope>
    <source>
        <strain evidence="15">ATCC BAA-798 / YNP1</strain>
    </source>
</reference>
<dbReference type="Gene3D" id="3.40.50.300">
    <property type="entry name" value="P-loop containing nucleotide triphosphate hydrolases"/>
    <property type="match status" value="1"/>
</dbReference>
<dbReference type="EC" id="2.5.1.75" evidence="10"/>
<comment type="similarity">
    <text evidence="3 10 13">Belongs to the IPP transferase family.</text>
</comment>
<dbReference type="FunFam" id="1.10.20.140:FF:000001">
    <property type="entry name" value="tRNA dimethylallyltransferase"/>
    <property type="match status" value="1"/>
</dbReference>
<evidence type="ECO:0000256" key="12">
    <source>
        <dbReference type="RuleBase" id="RU003784"/>
    </source>
</evidence>
<feature type="site" description="Interaction with substrate tRNA" evidence="10">
    <location>
        <position position="132"/>
    </location>
</feature>
<dbReference type="PANTHER" id="PTHR11088">
    <property type="entry name" value="TRNA DIMETHYLALLYLTRANSFERASE"/>
    <property type="match status" value="1"/>
</dbReference>
<feature type="site" description="Interaction with substrate tRNA" evidence="10">
    <location>
        <position position="109"/>
    </location>
</feature>
<dbReference type="SUPFAM" id="SSF52540">
    <property type="entry name" value="P-loop containing nucleoside triphosphate hydrolases"/>
    <property type="match status" value="1"/>
</dbReference>
<keyword evidence="4 10" id="KW-0808">Transferase</keyword>
<dbReference type="HOGENOM" id="CLU_032616_0_1_0"/>
<gene>
    <name evidence="10" type="primary">miaA</name>
    <name evidence="14" type="ordered locus">Tter_1409</name>
</gene>
<proteinExistence type="inferred from homology"/>
<evidence type="ECO:0000256" key="8">
    <source>
        <dbReference type="ARBA" id="ARBA00022842"/>
    </source>
</evidence>
<evidence type="ECO:0000256" key="13">
    <source>
        <dbReference type="RuleBase" id="RU003785"/>
    </source>
</evidence>
<dbReference type="STRING" id="525904.Tter_1409"/>
<keyword evidence="7 10" id="KW-0067">ATP-binding</keyword>
<evidence type="ECO:0000256" key="6">
    <source>
        <dbReference type="ARBA" id="ARBA00022741"/>
    </source>
</evidence>
<sequence>MVLYHVSAQKLPVIVILGPTAVGKTALSIDLCLEYNGEVVNQDSRQVYRYMDIGTAKPTREQQAKVHHHCIDLVNPDETWTLAQQQELSYRTIDSLLDRHKVPFVVGGTGQYLKAIIEGWNIPRVAPNPEIRDSLRAIAKQKGTKFLHDKLRSVDPVAAERILPGDLRRIIRALEVFELTGRPISELQSSEPPKYDFLILGLTMDRPKLYERIENRTKDMLRRGLLEEIQGLLDMGYGWDLPSMQSIGYGDFQPYFEGRSSLEECLRHLSYHNHKLVRHQYVWFRKFRDVNWFDPTTDTDLVHMKSLINRHLS</sequence>
<dbReference type="KEGG" id="ttr:Tter_1409"/>
<evidence type="ECO:0000256" key="7">
    <source>
        <dbReference type="ARBA" id="ARBA00022840"/>
    </source>
</evidence>
<evidence type="ECO:0000313" key="14">
    <source>
        <dbReference type="EMBL" id="ACZ42315.1"/>
    </source>
</evidence>
<comment type="cofactor">
    <cofactor evidence="1 10">
        <name>Mg(2+)</name>
        <dbReference type="ChEBI" id="CHEBI:18420"/>
    </cofactor>
</comment>
<comment type="caution">
    <text evidence="10">Lacks conserved residue(s) required for the propagation of feature annotation.</text>
</comment>
<comment type="function">
    <text evidence="2 10 12">Catalyzes the transfer of a dimethylallyl group onto the adenine at position 37 in tRNAs that read codons beginning with uridine, leading to the formation of N6-(dimethylallyl)adenosine (i(6)A).</text>
</comment>
<dbReference type="GO" id="GO:0006400">
    <property type="term" value="P:tRNA modification"/>
    <property type="evidence" value="ECO:0007669"/>
    <property type="project" value="TreeGrafter"/>
</dbReference>
<evidence type="ECO:0000313" key="15">
    <source>
        <dbReference type="Proteomes" id="UP000000323"/>
    </source>
</evidence>
<dbReference type="EMBL" id="CP001825">
    <property type="protein sequence ID" value="ACZ42315.1"/>
    <property type="molecule type" value="Genomic_DNA"/>
</dbReference>
<dbReference type="NCBIfam" id="TIGR00174">
    <property type="entry name" value="miaA"/>
    <property type="match status" value="1"/>
</dbReference>
<keyword evidence="6 10" id="KW-0547">Nucleotide-binding</keyword>
<organism evidence="14 15">
    <name type="scientific">Thermobaculum terrenum (strain ATCC BAA-798 / CCMEE 7001 / YNP1)</name>
    <dbReference type="NCBI Taxonomy" id="525904"/>
    <lineage>
        <taxon>Bacteria</taxon>
        <taxon>Bacillati</taxon>
        <taxon>Chloroflexota</taxon>
        <taxon>Chloroflexia</taxon>
        <taxon>Candidatus Thermobaculales</taxon>
        <taxon>Candidatus Thermobaculaceae</taxon>
        <taxon>Thermobaculum</taxon>
    </lineage>
</organism>
<evidence type="ECO:0000256" key="5">
    <source>
        <dbReference type="ARBA" id="ARBA00022694"/>
    </source>
</evidence>
<dbReference type="Gene3D" id="1.10.20.140">
    <property type="match status" value="1"/>
</dbReference>
<dbReference type="Pfam" id="PF01715">
    <property type="entry name" value="IPPT"/>
    <property type="match status" value="1"/>
</dbReference>
<name>D1CC00_THET1</name>
<protein>
    <recommendedName>
        <fullName evidence="10">tRNA dimethylallyltransferase</fullName>
        <ecNumber evidence="10">2.5.1.75</ecNumber>
    </recommendedName>
    <alternativeName>
        <fullName evidence="10">Dimethylallyl diphosphate:tRNA dimethylallyltransferase</fullName>
        <shortName evidence="10">DMAPP:tRNA dimethylallyltransferase</shortName>
        <shortName evidence="10">DMATase</shortName>
    </alternativeName>
    <alternativeName>
        <fullName evidence="10">Isopentenyl-diphosphate:tRNA isopentenyltransferase</fullName>
        <shortName evidence="10">IPP transferase</shortName>
        <shortName evidence="10">IPPT</shortName>
        <shortName evidence="10">IPTase</shortName>
    </alternativeName>
</protein>
<feature type="region of interest" description="Interaction with substrate tRNA" evidence="10">
    <location>
        <begin position="43"/>
        <end position="46"/>
    </location>
</feature>
<dbReference type="GO" id="GO:0052381">
    <property type="term" value="F:tRNA dimethylallyltransferase activity"/>
    <property type="evidence" value="ECO:0007669"/>
    <property type="project" value="UniProtKB-UniRule"/>
</dbReference>
<dbReference type="HAMAP" id="MF_00185">
    <property type="entry name" value="IPP_trans"/>
    <property type="match status" value="1"/>
</dbReference>
<feature type="binding site" evidence="10">
    <location>
        <begin position="20"/>
        <end position="25"/>
    </location>
    <ligand>
        <name>substrate</name>
    </ligand>
</feature>